<keyword evidence="2" id="KW-1133">Transmembrane helix</keyword>
<reference evidence="3" key="1">
    <citation type="submission" date="2021-06" db="EMBL/GenBank/DDBJ databases">
        <authorList>
            <person name="Hodson N. C."/>
            <person name="Mongue J. A."/>
            <person name="Jaron S. K."/>
        </authorList>
    </citation>
    <scope>NUCLEOTIDE SEQUENCE</scope>
</reference>
<evidence type="ECO:0000313" key="3">
    <source>
        <dbReference type="EMBL" id="CAG7727237.1"/>
    </source>
</evidence>
<dbReference type="AlphaFoldDB" id="A0A8J2JZ11"/>
<protein>
    <submittedName>
        <fullName evidence="3">Uncharacterized protein</fullName>
    </submittedName>
</protein>
<evidence type="ECO:0000256" key="2">
    <source>
        <dbReference type="SAM" id="Phobius"/>
    </source>
</evidence>
<proteinExistence type="predicted"/>
<feature type="compositionally biased region" description="Basic residues" evidence="1">
    <location>
        <begin position="271"/>
        <end position="287"/>
    </location>
</feature>
<evidence type="ECO:0000313" key="4">
    <source>
        <dbReference type="Proteomes" id="UP000708208"/>
    </source>
</evidence>
<comment type="caution">
    <text evidence="3">The sequence shown here is derived from an EMBL/GenBank/DDBJ whole genome shotgun (WGS) entry which is preliminary data.</text>
</comment>
<feature type="transmembrane region" description="Helical" evidence="2">
    <location>
        <begin position="107"/>
        <end position="125"/>
    </location>
</feature>
<keyword evidence="2" id="KW-0472">Membrane</keyword>
<feature type="region of interest" description="Disordered" evidence="1">
    <location>
        <begin position="248"/>
        <end position="287"/>
    </location>
</feature>
<organism evidence="3 4">
    <name type="scientific">Allacma fusca</name>
    <dbReference type="NCBI Taxonomy" id="39272"/>
    <lineage>
        <taxon>Eukaryota</taxon>
        <taxon>Metazoa</taxon>
        <taxon>Ecdysozoa</taxon>
        <taxon>Arthropoda</taxon>
        <taxon>Hexapoda</taxon>
        <taxon>Collembola</taxon>
        <taxon>Symphypleona</taxon>
        <taxon>Sminthuridae</taxon>
        <taxon>Allacma</taxon>
    </lineage>
</organism>
<keyword evidence="2" id="KW-0812">Transmembrane</keyword>
<dbReference type="EMBL" id="CAJVCH010145553">
    <property type="protein sequence ID" value="CAG7727237.1"/>
    <property type="molecule type" value="Genomic_DNA"/>
</dbReference>
<keyword evidence="4" id="KW-1185">Reference proteome</keyword>
<name>A0A8J2JZ11_9HEXA</name>
<evidence type="ECO:0000256" key="1">
    <source>
        <dbReference type="SAM" id="MobiDB-lite"/>
    </source>
</evidence>
<sequence length="287" mass="33872">MRSHKKTTLMVHCFCSIDLAVHYESVVGPYWDIEQDIPIQDYIRQTQLMQIKQAARGAMFTEECDNLNKDDGEYLDFNYRKIVKSPVKGPKFTTVADWFLFYKGRPYSIIATCVIILPILFAGLIQTCIDGCRSRSAKISRRTWEFPLVPVLLLQQTRREYLLRKKTVRRFCIQWEVGRINIRMNTKLVDLRQILHPPRKQKKVHKYTTWRIIRLITRFNAFLATRKAAQQRSTEQLKALQKARIETWNHKINTSRATRRGGQPSSPKSRSSQKTRQSRKRTLSRKK</sequence>
<gene>
    <name evidence="3" type="ORF">AFUS01_LOCUS16089</name>
</gene>
<accession>A0A8J2JZ11</accession>
<dbReference type="Proteomes" id="UP000708208">
    <property type="component" value="Unassembled WGS sequence"/>
</dbReference>
<feature type="compositionally biased region" description="Low complexity" evidence="1">
    <location>
        <begin position="260"/>
        <end position="270"/>
    </location>
</feature>